<evidence type="ECO:0000259" key="1">
    <source>
        <dbReference type="Pfam" id="PF22847"/>
    </source>
</evidence>
<dbReference type="Proteomes" id="UP000320811">
    <property type="component" value="Unassembled WGS sequence"/>
</dbReference>
<comment type="caution">
    <text evidence="2">The sequence shown here is derived from an EMBL/GenBank/DDBJ whole genome shotgun (WGS) entry which is preliminary data.</text>
</comment>
<dbReference type="AlphaFoldDB" id="A0A561PW45"/>
<organism evidence="2 3">
    <name type="scientific">Chitinophaga polysaccharea</name>
    <dbReference type="NCBI Taxonomy" id="1293035"/>
    <lineage>
        <taxon>Bacteria</taxon>
        <taxon>Pseudomonadati</taxon>
        <taxon>Bacteroidota</taxon>
        <taxon>Chitinophagia</taxon>
        <taxon>Chitinophagales</taxon>
        <taxon>Chitinophagaceae</taxon>
        <taxon>Chitinophaga</taxon>
    </lineage>
</organism>
<gene>
    <name evidence="2" type="ORF">FHW36_102104</name>
</gene>
<dbReference type="SUPFAM" id="SSF75005">
    <property type="entry name" value="Arabinanase/levansucrase/invertase"/>
    <property type="match status" value="1"/>
</dbReference>
<dbReference type="PANTHER" id="PTHR43301:SF3">
    <property type="entry name" value="ARABINAN ENDO-1,5-ALPHA-L-ARABINOSIDASE A-RELATED"/>
    <property type="match status" value="1"/>
</dbReference>
<evidence type="ECO:0000313" key="3">
    <source>
        <dbReference type="Proteomes" id="UP000320811"/>
    </source>
</evidence>
<dbReference type="InterPro" id="IPR055133">
    <property type="entry name" value="BT_3657-like_N"/>
</dbReference>
<dbReference type="CDD" id="cd08983">
    <property type="entry name" value="GH43_Bt3655-like"/>
    <property type="match status" value="1"/>
</dbReference>
<dbReference type="GO" id="GO:0016787">
    <property type="term" value="F:hydrolase activity"/>
    <property type="evidence" value="ECO:0007669"/>
    <property type="project" value="UniProtKB-KW"/>
</dbReference>
<keyword evidence="3" id="KW-1185">Reference proteome</keyword>
<evidence type="ECO:0000313" key="2">
    <source>
        <dbReference type="EMBL" id="TWF42349.1"/>
    </source>
</evidence>
<reference evidence="2 3" key="1">
    <citation type="submission" date="2019-06" db="EMBL/GenBank/DDBJ databases">
        <title>Sorghum-associated microbial communities from plants grown in Nebraska, USA.</title>
        <authorList>
            <person name="Schachtman D."/>
        </authorList>
    </citation>
    <scope>NUCLEOTIDE SEQUENCE [LARGE SCALE GENOMIC DNA]</scope>
    <source>
        <strain evidence="2 3">1209</strain>
    </source>
</reference>
<dbReference type="InterPro" id="IPR023296">
    <property type="entry name" value="Glyco_hydro_beta-prop_sf"/>
</dbReference>
<dbReference type="Pfam" id="PF22847">
    <property type="entry name" value="BT_3657-like_N"/>
    <property type="match status" value="1"/>
</dbReference>
<protein>
    <submittedName>
        <fullName evidence="2">Glycosyl hydrolase family 32</fullName>
    </submittedName>
</protein>
<dbReference type="PANTHER" id="PTHR43301">
    <property type="entry name" value="ARABINAN ENDO-1,5-ALPHA-L-ARABINOSIDASE"/>
    <property type="match status" value="1"/>
</dbReference>
<dbReference type="InterPro" id="IPR050727">
    <property type="entry name" value="GH43_arabinanases"/>
</dbReference>
<dbReference type="EMBL" id="VIWO01000002">
    <property type="protein sequence ID" value="TWF42349.1"/>
    <property type="molecule type" value="Genomic_DNA"/>
</dbReference>
<sequence>MKTGSSLNGKTGILYRSTKTVIVFMKKIWMFILLISVMKAATAQDSIYIFSYFKDNGQDGLHLAYSEDGYTWKELDNGRSYLQPTAGKDKLMRDPCVIRGADGLFHMVWTVSWNEKGIGYASSPDLLHWSAQQDIPVMEHEPGALNCWAPEITYDARSKTYMIYWATTIPGRFPAGDTSGDDKYNHRLYYVTTKNFKQFTPARVLYDQGFNVIDATIIPDNNRYVMFLKDETRKPPQKNIRFAVSNKLTRGYGKPSAPITGQYWAEGPTVLKRGKKWIVYFDKYTQGSYGAIKSEDNGKTWTDISDKLTMPKGLRHGTVVAITREEYSKLKD</sequence>
<name>A0A561PW45_9BACT</name>
<feature type="domain" description="Arabinosidase BT-3657-like N-terminal" evidence="1">
    <location>
        <begin position="40"/>
        <end position="134"/>
    </location>
</feature>
<keyword evidence="2" id="KW-0378">Hydrolase</keyword>
<dbReference type="Gene3D" id="2.115.10.20">
    <property type="entry name" value="Glycosyl hydrolase domain, family 43"/>
    <property type="match status" value="1"/>
</dbReference>
<accession>A0A561PW45</accession>
<proteinExistence type="predicted"/>